<sequence length="58" mass="7308">QSQDIQFLAARRWEYLIVESQRELEKFYLYYYDNYDDDDDDDEYPMYNGKQNEFHSSF</sequence>
<evidence type="ECO:0000313" key="1">
    <source>
        <dbReference type="EMBL" id="CAF1296620.1"/>
    </source>
</evidence>
<accession>A0A815D6F7</accession>
<dbReference type="AlphaFoldDB" id="A0A815D6F7"/>
<name>A0A815D6F7_9BILA</name>
<evidence type="ECO:0000313" key="3">
    <source>
        <dbReference type="Proteomes" id="UP000663854"/>
    </source>
</evidence>
<gene>
    <name evidence="2" type="ORF">JXQ802_LOCUS45195</name>
    <name evidence="1" type="ORF">PYM288_LOCUS29689</name>
</gene>
<dbReference type="EMBL" id="CAJNOH010002497">
    <property type="protein sequence ID" value="CAF1296620.1"/>
    <property type="molecule type" value="Genomic_DNA"/>
</dbReference>
<dbReference type="EMBL" id="CAJNOL010003682">
    <property type="protein sequence ID" value="CAF1570930.1"/>
    <property type="molecule type" value="Genomic_DNA"/>
</dbReference>
<proteinExistence type="predicted"/>
<feature type="non-terminal residue" evidence="1">
    <location>
        <position position="1"/>
    </location>
</feature>
<keyword evidence="4" id="KW-1185">Reference proteome</keyword>
<dbReference type="Proteomes" id="UP000663854">
    <property type="component" value="Unassembled WGS sequence"/>
</dbReference>
<evidence type="ECO:0000313" key="2">
    <source>
        <dbReference type="EMBL" id="CAF1570930.1"/>
    </source>
</evidence>
<comment type="caution">
    <text evidence="1">The sequence shown here is derived from an EMBL/GenBank/DDBJ whole genome shotgun (WGS) entry which is preliminary data.</text>
</comment>
<dbReference type="Proteomes" id="UP000663870">
    <property type="component" value="Unassembled WGS sequence"/>
</dbReference>
<organism evidence="1 3">
    <name type="scientific">Rotaria sordida</name>
    <dbReference type="NCBI Taxonomy" id="392033"/>
    <lineage>
        <taxon>Eukaryota</taxon>
        <taxon>Metazoa</taxon>
        <taxon>Spiralia</taxon>
        <taxon>Gnathifera</taxon>
        <taxon>Rotifera</taxon>
        <taxon>Eurotatoria</taxon>
        <taxon>Bdelloidea</taxon>
        <taxon>Philodinida</taxon>
        <taxon>Philodinidae</taxon>
        <taxon>Rotaria</taxon>
    </lineage>
</organism>
<protein>
    <submittedName>
        <fullName evidence="1">Uncharacterized protein</fullName>
    </submittedName>
</protein>
<evidence type="ECO:0000313" key="4">
    <source>
        <dbReference type="Proteomes" id="UP000663870"/>
    </source>
</evidence>
<reference evidence="1" key="1">
    <citation type="submission" date="2021-02" db="EMBL/GenBank/DDBJ databases">
        <authorList>
            <person name="Nowell W R."/>
        </authorList>
    </citation>
    <scope>NUCLEOTIDE SEQUENCE</scope>
</reference>